<dbReference type="EMBL" id="NWUS01000001">
    <property type="protein sequence ID" value="MBA5724966.1"/>
    <property type="molecule type" value="Genomic_DNA"/>
</dbReference>
<dbReference type="Pfam" id="PF00691">
    <property type="entry name" value="OmpA"/>
    <property type="match status" value="1"/>
</dbReference>
<proteinExistence type="predicted"/>
<accession>A0ABR5ZKW6</accession>
<protein>
    <recommendedName>
        <fullName evidence="1">OmpA-like domain-containing protein</fullName>
    </recommendedName>
</protein>
<evidence type="ECO:0000313" key="3">
    <source>
        <dbReference type="Proteomes" id="UP001516390"/>
    </source>
</evidence>
<evidence type="ECO:0000259" key="1">
    <source>
        <dbReference type="Pfam" id="PF00691"/>
    </source>
</evidence>
<keyword evidence="3" id="KW-1185">Reference proteome</keyword>
<dbReference type="InterPro" id="IPR006665">
    <property type="entry name" value="OmpA-like"/>
</dbReference>
<dbReference type="Gene3D" id="3.30.1330.60">
    <property type="entry name" value="OmpA-like domain"/>
    <property type="match status" value="1"/>
</dbReference>
<organism evidence="2 3">
    <name type="scientific">Bombella favorum</name>
    <dbReference type="NCBI Taxonomy" id="2039164"/>
    <lineage>
        <taxon>Bacteria</taxon>
        <taxon>Pseudomonadati</taxon>
        <taxon>Pseudomonadota</taxon>
        <taxon>Alphaproteobacteria</taxon>
        <taxon>Acetobacterales</taxon>
        <taxon>Acetobacteraceae</taxon>
        <taxon>Bombella</taxon>
    </lineage>
</organism>
<dbReference type="InterPro" id="IPR036737">
    <property type="entry name" value="OmpA-like_sf"/>
</dbReference>
<evidence type="ECO:0000313" key="2">
    <source>
        <dbReference type="EMBL" id="MBA5724966.1"/>
    </source>
</evidence>
<sequence>MRKGAPMKKVFAFMRRLAPVGATSLMVAGLLAGCVSHLPRNDYVIFFDTESVTLTPTGKAIIASAVEAAHKRHISHITVAGSAGKSGDADVLKKVADARADSVIDVLVQDGIKREDIRKETFIPTDVENSRVAFRRVTVHLADH</sequence>
<dbReference type="SUPFAM" id="SSF103088">
    <property type="entry name" value="OmpA-like"/>
    <property type="match status" value="1"/>
</dbReference>
<feature type="domain" description="OmpA-like" evidence="1">
    <location>
        <begin position="46"/>
        <end position="118"/>
    </location>
</feature>
<gene>
    <name evidence="2" type="ORF">CPA57_01550</name>
</gene>
<dbReference type="PROSITE" id="PS51257">
    <property type="entry name" value="PROKAR_LIPOPROTEIN"/>
    <property type="match status" value="1"/>
</dbReference>
<comment type="caution">
    <text evidence="2">The sequence shown here is derived from an EMBL/GenBank/DDBJ whole genome shotgun (WGS) entry which is preliminary data.</text>
</comment>
<name>A0ABR5ZKW6_9PROT</name>
<dbReference type="Proteomes" id="UP001516390">
    <property type="component" value="Unassembled WGS sequence"/>
</dbReference>
<reference evidence="2 3" key="1">
    <citation type="submission" date="2017-09" db="EMBL/GenBank/DDBJ databases">
        <authorList>
            <person name="Jakob F."/>
        </authorList>
    </citation>
    <scope>NUCLEOTIDE SEQUENCE [LARGE SCALE GENOMIC DNA]</scope>
    <source>
        <strain evidence="2 3">TMW 2.1880</strain>
    </source>
</reference>